<dbReference type="InterPro" id="IPR003593">
    <property type="entry name" value="AAA+_ATPase"/>
</dbReference>
<keyword evidence="6" id="KW-1133">Transmembrane helix</keyword>
<evidence type="ECO:0000256" key="2">
    <source>
        <dbReference type="ARBA" id="ARBA00022741"/>
    </source>
</evidence>
<keyword evidence="1" id="KW-0597">Phosphoprotein</keyword>
<keyword evidence="2 4" id="KW-0547">Nucleotide-binding</keyword>
<feature type="compositionally biased region" description="Low complexity" evidence="5">
    <location>
        <begin position="732"/>
        <end position="742"/>
    </location>
</feature>
<dbReference type="CDD" id="cd01127">
    <property type="entry name" value="TrwB_TraG_TraD_VirD4"/>
    <property type="match status" value="1"/>
</dbReference>
<dbReference type="InterPro" id="IPR027417">
    <property type="entry name" value="P-loop_NTPase"/>
</dbReference>
<dbReference type="Gene3D" id="2.60.200.20">
    <property type="match status" value="1"/>
</dbReference>
<keyword evidence="3 4" id="KW-0067">ATP-binding</keyword>
<reference evidence="9" key="2">
    <citation type="submission" date="2020-09" db="EMBL/GenBank/DDBJ databases">
        <authorList>
            <person name="Sun Q."/>
            <person name="Zhou Y."/>
        </authorList>
    </citation>
    <scope>NUCLEOTIDE SEQUENCE</scope>
    <source>
        <strain evidence="9">CGMCC 1.10749</strain>
    </source>
</reference>
<comment type="caution">
    <text evidence="9">The sequence shown here is derived from an EMBL/GenBank/DDBJ whole genome shotgun (WGS) entry which is preliminary data.</text>
</comment>
<dbReference type="InterPro" id="IPR032030">
    <property type="entry name" value="YscD_cytoplasmic_dom"/>
</dbReference>
<sequence length="1500" mass="154592">METAVELDLTVLLPTRRGDAVDVRVAVPAGTTLAEVLPLLADTLGTDVGRVTSRGVEVAATSLLGVPPLLHGATLVLGEPPGPATTPATPTDLVVVGGPDAGRRHALPRDGLVVGRAAGLGLSLDDERLSRRHVSITPSDNGFRITDLGSTNGTRCGDTTLSTESDEALVDGSDLVSVGSSLLRLDRAGGACAPTRPDGAGRLAVNRAPRTLPPEVASTVRSPTPPSAPRRVRIPWLAALLPLPFAVLLAVVVGPQMLAFALLSPLMVVGSVVTDRFGSRRDHARDVAAHERLLAERRSELDRFLALERRQRWHSGLDPALLLAVAGGPGTRLWERRPNASDFGRMRVGVGELPARTAWAPAQGDLEHPLLRDLPVEVDLDGVGGLGVAGPAREVEAVLRHLVGQLATLHSPRDLRLVVHEPTGATALGWARWLPHTTAYGSVERCVGVVRELVARREEERERGGSVAGPRVVVVLSGADDADPELLDLLERGRDLGVRCLVGAGHVGALPGSCHAVVGLGQGVDGSARLDVDGAEPVLSFVPDLVGSWWGERIGRALAPLVDTSGGGEALPDVVDLLDLVGWLDGGSARAGSLDAVDDVVAHWRSGNGRPVARLGRRAGGEWVVDLASDGPHVLVGGTTGSGKSELLRTLVTSLALECSPEDMSFVLVDYKGGSAFGECADLPHTVGSVTNLDEGLAARALVSLEAEITRRERVLAEAGARDYDDYHRTAGSDSGSRSCSGSGSGSGSRAPLPRLVIVVDEFRLLAEELPDFVDGVVALAAVGRSLGVHLVLATQRPAGAVTPDIAANVNLRIAMRVRDAADSHDVVGAADAALISPQTPGRGLARGGDGYLVEFQAARVGGASEHAGIQVCVLGADGEPTGLVVRGPGAGEADGLVGRRRAADGSDVDDEPDSGLAPLVRLLRTAASTTGMPSPHRPWLPPLPECVDLARVGADRLGLVDLPSKQRQEVLTHTGEGHWLVVGGPRSGRTAALRTVLAAHLAEPGPRHAWVLDTTGELADLEALHQVGAVVHAADGSRVRRLLTALRARGSSAGDATPPGLLLVDGWERLDPTPDLGLGGLQDDLLDLLRGGDPTLRVVVTGDRSALSSRLGSVVTETLLLPLADPADATYAGLSRRDLPSSRAPGRALRLRDRVEVQLALRDPVAEAVGSVAAVPDAASDVPFSVPRLPARIDRAELAVVPWPAAGPEALVVGLSADTGGAALLDPARDGRRILVAGHPRTGRSTTLATIGVAAVEAGRVVAVVEGPGGSVASAIESAADVSGGAAGAMETGTGSGTAAGTETGMESGTETATEAGTANAGALGEGRCLRIDPWDPRSLVAARRTHPDLVVLVDDADRLEGTPVEAPLLELTSLVDRVGGLVVASCTITSVAAQFRGVVPAVARAQSGLLLAPRTPGDGEVFGISAPRGTAPVPGRALHVSGREARELQVGTVSLRTADRTCRNVCGRPLVAPDGSRSRRSGVPDSAVLTLSKLGSGV</sequence>
<dbReference type="InterPro" id="IPR000253">
    <property type="entry name" value="FHA_dom"/>
</dbReference>
<feature type="domain" description="FtsK" evidence="8">
    <location>
        <begin position="620"/>
        <end position="825"/>
    </location>
</feature>
<accession>A0A8H9FXC8</accession>
<evidence type="ECO:0000259" key="8">
    <source>
        <dbReference type="PROSITE" id="PS50901"/>
    </source>
</evidence>
<evidence type="ECO:0000259" key="7">
    <source>
        <dbReference type="PROSITE" id="PS50006"/>
    </source>
</evidence>
<dbReference type="Pfam" id="PF01580">
    <property type="entry name" value="FtsK_SpoIIIE"/>
    <property type="match status" value="1"/>
</dbReference>
<dbReference type="GO" id="GO:0003677">
    <property type="term" value="F:DNA binding"/>
    <property type="evidence" value="ECO:0007669"/>
    <property type="project" value="InterPro"/>
</dbReference>
<reference evidence="9" key="1">
    <citation type="journal article" date="2014" name="Int. J. Syst. Evol. Microbiol.">
        <title>Complete genome sequence of Corynebacterium casei LMG S-19264T (=DSM 44701T), isolated from a smear-ripened cheese.</title>
        <authorList>
            <consortium name="US DOE Joint Genome Institute (JGI-PGF)"/>
            <person name="Walter F."/>
            <person name="Albersmeier A."/>
            <person name="Kalinowski J."/>
            <person name="Ruckert C."/>
        </authorList>
    </citation>
    <scope>NUCLEOTIDE SEQUENCE</scope>
    <source>
        <strain evidence="9">CGMCC 1.10749</strain>
    </source>
</reference>
<dbReference type="PROSITE" id="PS50901">
    <property type="entry name" value="FTSK"/>
    <property type="match status" value="1"/>
</dbReference>
<dbReference type="SMART" id="SM00382">
    <property type="entry name" value="AAA"/>
    <property type="match status" value="3"/>
</dbReference>
<evidence type="ECO:0000313" key="9">
    <source>
        <dbReference type="EMBL" id="GGB85168.1"/>
    </source>
</evidence>
<feature type="region of interest" description="Disordered" evidence="5">
    <location>
        <begin position="1286"/>
        <end position="1322"/>
    </location>
</feature>
<evidence type="ECO:0000256" key="5">
    <source>
        <dbReference type="SAM" id="MobiDB-lite"/>
    </source>
</evidence>
<feature type="domain" description="FHA" evidence="7">
    <location>
        <begin position="112"/>
        <end position="161"/>
    </location>
</feature>
<dbReference type="Pfam" id="PF16697">
    <property type="entry name" value="Yop-YscD_cpl"/>
    <property type="match status" value="1"/>
</dbReference>
<name>A0A8H9FXC8_9MICO</name>
<dbReference type="PANTHER" id="PTHR22683">
    <property type="entry name" value="SPORULATION PROTEIN RELATED"/>
    <property type="match status" value="1"/>
</dbReference>
<protein>
    <submittedName>
        <fullName evidence="9">Cell division protein FtsK</fullName>
    </submittedName>
</protein>
<evidence type="ECO:0000256" key="4">
    <source>
        <dbReference type="PROSITE-ProRule" id="PRU00289"/>
    </source>
</evidence>
<dbReference type="RefSeq" id="WP_052117474.1">
    <property type="nucleotide sequence ID" value="NZ_BMEA01000002.1"/>
</dbReference>
<dbReference type="SUPFAM" id="SSF52540">
    <property type="entry name" value="P-loop containing nucleoside triphosphate hydrolases"/>
    <property type="match status" value="2"/>
</dbReference>
<evidence type="ECO:0000313" key="10">
    <source>
        <dbReference type="Proteomes" id="UP000628079"/>
    </source>
</evidence>
<dbReference type="GO" id="GO:0005524">
    <property type="term" value="F:ATP binding"/>
    <property type="evidence" value="ECO:0007669"/>
    <property type="project" value="UniProtKB-UniRule"/>
</dbReference>
<dbReference type="GO" id="GO:0051301">
    <property type="term" value="P:cell division"/>
    <property type="evidence" value="ECO:0007669"/>
    <property type="project" value="UniProtKB-KW"/>
</dbReference>
<evidence type="ECO:0000256" key="3">
    <source>
        <dbReference type="ARBA" id="ARBA00022840"/>
    </source>
</evidence>
<feature type="region of interest" description="Disordered" evidence="5">
    <location>
        <begin position="727"/>
        <end position="750"/>
    </location>
</feature>
<keyword evidence="6" id="KW-0812">Transmembrane</keyword>
<gene>
    <name evidence="9" type="ORF">GCM10011314_26080</name>
</gene>
<feature type="transmembrane region" description="Helical" evidence="6">
    <location>
        <begin position="236"/>
        <end position="263"/>
    </location>
</feature>
<evidence type="ECO:0000256" key="1">
    <source>
        <dbReference type="ARBA" id="ARBA00022553"/>
    </source>
</evidence>
<dbReference type="PROSITE" id="PS50006">
    <property type="entry name" value="FHA_DOMAIN"/>
    <property type="match status" value="1"/>
</dbReference>
<keyword evidence="6" id="KW-0472">Membrane</keyword>
<dbReference type="SUPFAM" id="SSF49879">
    <property type="entry name" value="SMAD/FHA domain"/>
    <property type="match status" value="1"/>
</dbReference>
<keyword evidence="9" id="KW-0132">Cell division</keyword>
<dbReference type="EMBL" id="BMEA01000002">
    <property type="protein sequence ID" value="GGB85168.1"/>
    <property type="molecule type" value="Genomic_DNA"/>
</dbReference>
<dbReference type="InterPro" id="IPR002543">
    <property type="entry name" value="FtsK_dom"/>
</dbReference>
<feature type="compositionally biased region" description="Low complexity" evidence="5">
    <location>
        <begin position="1289"/>
        <end position="1322"/>
    </location>
</feature>
<dbReference type="PANTHER" id="PTHR22683:SF1">
    <property type="entry name" value="TYPE VII SECRETION SYSTEM PROTEIN ESSC"/>
    <property type="match status" value="1"/>
</dbReference>
<dbReference type="Gene3D" id="3.40.50.300">
    <property type="entry name" value="P-loop containing nucleotide triphosphate hydrolases"/>
    <property type="match status" value="4"/>
</dbReference>
<dbReference type="CDD" id="cd00060">
    <property type="entry name" value="FHA"/>
    <property type="match status" value="1"/>
</dbReference>
<dbReference type="InterPro" id="IPR008984">
    <property type="entry name" value="SMAD_FHA_dom_sf"/>
</dbReference>
<dbReference type="InterPro" id="IPR050206">
    <property type="entry name" value="FtsK/SpoIIIE/SftA"/>
</dbReference>
<dbReference type="Proteomes" id="UP000628079">
    <property type="component" value="Unassembled WGS sequence"/>
</dbReference>
<proteinExistence type="predicted"/>
<evidence type="ECO:0000256" key="6">
    <source>
        <dbReference type="SAM" id="Phobius"/>
    </source>
</evidence>
<keyword evidence="9" id="KW-0131">Cell cycle</keyword>
<organism evidence="9 10">
    <name type="scientific">Knoellia flava</name>
    <dbReference type="NCBI Taxonomy" id="913969"/>
    <lineage>
        <taxon>Bacteria</taxon>
        <taxon>Bacillati</taxon>
        <taxon>Actinomycetota</taxon>
        <taxon>Actinomycetes</taxon>
        <taxon>Micrococcales</taxon>
        <taxon>Intrasporangiaceae</taxon>
        <taxon>Knoellia</taxon>
    </lineage>
</organism>
<feature type="binding site" evidence="4">
    <location>
        <begin position="638"/>
        <end position="645"/>
    </location>
    <ligand>
        <name>ATP</name>
        <dbReference type="ChEBI" id="CHEBI:30616"/>
    </ligand>
</feature>